<evidence type="ECO:0000313" key="2">
    <source>
        <dbReference type="EMBL" id="PTU20047.1"/>
    </source>
</evidence>
<comment type="caution">
    <text evidence="2">The sequence shown here is derived from an EMBL/GenBank/DDBJ whole genome shotgun (WGS) entry which is preliminary data.</text>
</comment>
<dbReference type="VEuPathDB" id="FungiDB:P175DRAFT_0502196"/>
<evidence type="ECO:0000313" key="3">
    <source>
        <dbReference type="Proteomes" id="UP000244073"/>
    </source>
</evidence>
<gene>
    <name evidence="2" type="ORF">P175DRAFT_0502196</name>
</gene>
<dbReference type="AlphaFoldDB" id="A0A2T5LUU2"/>
<dbReference type="EMBL" id="MSFN02000005">
    <property type="protein sequence ID" value="PTU20047.1"/>
    <property type="molecule type" value="Genomic_DNA"/>
</dbReference>
<feature type="compositionally biased region" description="Pro residues" evidence="1">
    <location>
        <begin position="1"/>
        <end position="12"/>
    </location>
</feature>
<sequence length="136" mass="14860">MKAVDPPSPPIPSHKSQSPPWDRDFEFSRESAALHPLSLGSAPYITLPAPRGHRLQHGPDTRYMPGALAIALAIAAPTPTPTPAAVHLSEAELARVSPAPVTDSEFPSVRKSDLRGRLPGGLRWWWRMCIRMLFLG</sequence>
<proteinExistence type="predicted"/>
<protein>
    <submittedName>
        <fullName evidence="2">Uncharacterized protein</fullName>
    </submittedName>
</protein>
<evidence type="ECO:0000256" key="1">
    <source>
        <dbReference type="SAM" id="MobiDB-lite"/>
    </source>
</evidence>
<feature type="region of interest" description="Disordered" evidence="1">
    <location>
        <begin position="1"/>
        <end position="23"/>
    </location>
</feature>
<reference evidence="2 3" key="1">
    <citation type="journal article" date="2018" name="Proc. Natl. Acad. Sci. U.S.A.">
        <title>Linking secondary metabolites to gene clusters through genome sequencing of six diverse Aspergillus species.</title>
        <authorList>
            <person name="Kaerboelling I."/>
            <person name="Vesth T.C."/>
            <person name="Frisvad J.C."/>
            <person name="Nybo J.L."/>
            <person name="Theobald S."/>
            <person name="Kuo A."/>
            <person name="Bowyer P."/>
            <person name="Matsuda Y."/>
            <person name="Mondo S."/>
            <person name="Lyhne E.K."/>
            <person name="Kogle M.E."/>
            <person name="Clum A."/>
            <person name="Lipzen A."/>
            <person name="Salamov A."/>
            <person name="Ngan C.Y."/>
            <person name="Daum C."/>
            <person name="Chiniquy J."/>
            <person name="Barry K."/>
            <person name="LaButti K."/>
            <person name="Haridas S."/>
            <person name="Simmons B.A."/>
            <person name="Magnuson J.K."/>
            <person name="Mortensen U.H."/>
            <person name="Larsen T.O."/>
            <person name="Grigoriev I.V."/>
            <person name="Baker S.E."/>
            <person name="Andersen M.R."/>
        </authorList>
    </citation>
    <scope>NUCLEOTIDE SEQUENCE [LARGE SCALE GENOMIC DNA]</scope>
    <source>
        <strain evidence="2 3">IBT 24754</strain>
    </source>
</reference>
<dbReference type="Proteomes" id="UP000244073">
    <property type="component" value="Unassembled WGS sequence"/>
</dbReference>
<dbReference type="GeneID" id="63814210"/>
<organism evidence="2 3">
    <name type="scientific">Aspergillus ochraceoroseus IBT 24754</name>
    <dbReference type="NCBI Taxonomy" id="1392256"/>
    <lineage>
        <taxon>Eukaryota</taxon>
        <taxon>Fungi</taxon>
        <taxon>Dikarya</taxon>
        <taxon>Ascomycota</taxon>
        <taxon>Pezizomycotina</taxon>
        <taxon>Eurotiomycetes</taxon>
        <taxon>Eurotiomycetidae</taxon>
        <taxon>Eurotiales</taxon>
        <taxon>Aspergillaceae</taxon>
        <taxon>Aspergillus</taxon>
        <taxon>Aspergillus subgen. Nidulantes</taxon>
    </lineage>
</organism>
<dbReference type="RefSeq" id="XP_040751439.1">
    <property type="nucleotide sequence ID" value="XM_040897328.1"/>
</dbReference>
<accession>A0A2T5LUU2</accession>
<name>A0A2T5LUU2_9EURO</name>